<dbReference type="PANTHER" id="PTHR35566">
    <property type="entry name" value="BLR3599 PROTEIN"/>
    <property type="match status" value="1"/>
</dbReference>
<sequence length="450" mass="49760">MGRLFKPLWNEGVFLGPEHFQQQDRYVEARVCDAARLGSVAPWGVHAVEIDPDGLALGQLHVLRLKVTFPDGETFDSDGADRVPPGRQLADAVPAAAAEACVYAALPPFDGRAANYRLQDAEGARARRYYREFEDVVDVVSGHAGAQLAVSRRNVTLMLDGEPLGDYQVCPIALLRRDSSGVLRVARDFVPPSVALGASEYLLHLLRRLHDMLQAKSQALSEQRRERSSQLVEFGAADVSLFWLLHTVNTAWPEVRHLMQHPAAHPERAFAVLSRLAAALMTFAPDTGLEELPSYRHAEPAEHFRRLDALLRRLLDTVIPSRFVPLPLEPVRPALHYGRLDNDELIGKADFYLSVHAALPAQQLVELATRVIKVGSPDDVDRLVNSALPGVGLIHMARVPSALPVKMGRHYFGLLADGPQFQRMLQSRTIAVYVPRALPEAAVELMAVMR</sequence>
<accession>A0AAW9Q5Y2</accession>
<protein>
    <submittedName>
        <fullName evidence="1">Type VI secretion system baseplate subunit TssK</fullName>
    </submittedName>
</protein>
<comment type="caution">
    <text evidence="1">The sequence shown here is derived from an EMBL/GenBank/DDBJ whole genome shotgun (WGS) entry which is preliminary data.</text>
</comment>
<evidence type="ECO:0000313" key="2">
    <source>
        <dbReference type="Proteomes" id="UP001336250"/>
    </source>
</evidence>
<dbReference type="AlphaFoldDB" id="A0AAW9Q5Y2"/>
<name>A0AAW9Q5Y2_9BURK</name>
<reference evidence="1 2" key="1">
    <citation type="submission" date="2024-02" db="EMBL/GenBank/DDBJ databases">
        <title>Genome sequence of Aquincola sp. MAHUQ-54.</title>
        <authorList>
            <person name="Huq M.A."/>
        </authorList>
    </citation>
    <scope>NUCLEOTIDE SEQUENCE [LARGE SCALE GENOMIC DNA]</scope>
    <source>
        <strain evidence="1 2">MAHUQ-54</strain>
    </source>
</reference>
<dbReference type="NCBIfam" id="TIGR03353">
    <property type="entry name" value="VI_chp_4"/>
    <property type="match status" value="1"/>
</dbReference>
<dbReference type="PANTHER" id="PTHR35566:SF1">
    <property type="entry name" value="TYPE VI SECRETION SYSTEM BASEPLATE COMPONENT TSSK1"/>
    <property type="match status" value="1"/>
</dbReference>
<dbReference type="Pfam" id="PF05936">
    <property type="entry name" value="T6SS_VasE"/>
    <property type="match status" value="1"/>
</dbReference>
<evidence type="ECO:0000313" key="1">
    <source>
        <dbReference type="EMBL" id="MEF7612876.1"/>
    </source>
</evidence>
<dbReference type="RefSeq" id="WP_332287772.1">
    <property type="nucleotide sequence ID" value="NZ_JAZIBG010000009.1"/>
</dbReference>
<dbReference type="InterPro" id="IPR010263">
    <property type="entry name" value="T6SS_TssK"/>
</dbReference>
<gene>
    <name evidence="1" type="primary">tssK</name>
    <name evidence="1" type="ORF">V4F39_03065</name>
</gene>
<keyword evidence="2" id="KW-1185">Reference proteome</keyword>
<proteinExistence type="predicted"/>
<dbReference type="Proteomes" id="UP001336250">
    <property type="component" value="Unassembled WGS sequence"/>
</dbReference>
<dbReference type="EMBL" id="JAZIBG010000009">
    <property type="protein sequence ID" value="MEF7612876.1"/>
    <property type="molecule type" value="Genomic_DNA"/>
</dbReference>
<organism evidence="1 2">
    <name type="scientific">Aquincola agrisoli</name>
    <dbReference type="NCBI Taxonomy" id="3119538"/>
    <lineage>
        <taxon>Bacteria</taxon>
        <taxon>Pseudomonadati</taxon>
        <taxon>Pseudomonadota</taxon>
        <taxon>Betaproteobacteria</taxon>
        <taxon>Burkholderiales</taxon>
        <taxon>Sphaerotilaceae</taxon>
        <taxon>Aquincola</taxon>
    </lineage>
</organism>